<name>A0AAW1I3D8_SAPOF</name>
<protein>
    <recommendedName>
        <fullName evidence="3">GIR1-like zinc ribbon domain-containing protein</fullName>
    </recommendedName>
</protein>
<accession>A0AAW1I3D8</accession>
<evidence type="ECO:0000256" key="2">
    <source>
        <dbReference type="SAM" id="Phobius"/>
    </source>
</evidence>
<dbReference type="InterPro" id="IPR056440">
    <property type="entry name" value="Zn-ribbon_GIR1"/>
</dbReference>
<organism evidence="4 5">
    <name type="scientific">Saponaria officinalis</name>
    <name type="common">Common soapwort</name>
    <name type="synonym">Lychnis saponaria</name>
    <dbReference type="NCBI Taxonomy" id="3572"/>
    <lineage>
        <taxon>Eukaryota</taxon>
        <taxon>Viridiplantae</taxon>
        <taxon>Streptophyta</taxon>
        <taxon>Embryophyta</taxon>
        <taxon>Tracheophyta</taxon>
        <taxon>Spermatophyta</taxon>
        <taxon>Magnoliopsida</taxon>
        <taxon>eudicotyledons</taxon>
        <taxon>Gunneridae</taxon>
        <taxon>Pentapetalae</taxon>
        <taxon>Caryophyllales</taxon>
        <taxon>Caryophyllaceae</taxon>
        <taxon>Caryophylleae</taxon>
        <taxon>Saponaria</taxon>
    </lineage>
</organism>
<proteinExistence type="predicted"/>
<sequence length="225" mass="24492">MAAEVSSRQMKSDAKNGLITRDFLGVSSDIIESQELDLDLHVPFGWEKRLDLKSGKVYIQRSNPAINTVPNQRTITNQTPSKLQNLTTKNPTLNLLEQPSLDLKLVSNSSPSSYTSVCTLDKVKSALDRAERSSPSSSTSSSRKRWMSPSPSNSSSLSIKETEDEVEKVSLSGTGGLLVAAACPVCFLYVLMSKTDPKCPKCNSIVQLNGIMSTKKPKIDLNIAI</sequence>
<dbReference type="PANTHER" id="PTHR33177:SF24">
    <property type="entry name" value="FILAMENTOUS HEMAGGLUTININ TRANSPORTER"/>
    <property type="match status" value="1"/>
</dbReference>
<dbReference type="AlphaFoldDB" id="A0AAW1I3D8"/>
<feature type="compositionally biased region" description="Low complexity" evidence="1">
    <location>
        <begin position="133"/>
        <end position="158"/>
    </location>
</feature>
<keyword evidence="2" id="KW-0472">Membrane</keyword>
<dbReference type="Proteomes" id="UP001443914">
    <property type="component" value="Unassembled WGS sequence"/>
</dbReference>
<evidence type="ECO:0000259" key="3">
    <source>
        <dbReference type="Pfam" id="PF24747"/>
    </source>
</evidence>
<dbReference type="EMBL" id="JBDFQZ010000010">
    <property type="protein sequence ID" value="KAK9684111.1"/>
    <property type="molecule type" value="Genomic_DNA"/>
</dbReference>
<keyword evidence="2" id="KW-1133">Transmembrane helix</keyword>
<reference evidence="4" key="1">
    <citation type="submission" date="2024-03" db="EMBL/GenBank/DDBJ databases">
        <title>WGS assembly of Saponaria officinalis var. Norfolk2.</title>
        <authorList>
            <person name="Jenkins J."/>
            <person name="Shu S."/>
            <person name="Grimwood J."/>
            <person name="Barry K."/>
            <person name="Goodstein D."/>
            <person name="Schmutz J."/>
            <person name="Leebens-Mack J."/>
            <person name="Osbourn A."/>
        </authorList>
    </citation>
    <scope>NUCLEOTIDE SEQUENCE [LARGE SCALE GENOMIC DNA]</scope>
    <source>
        <strain evidence="4">JIC</strain>
    </source>
</reference>
<evidence type="ECO:0000313" key="5">
    <source>
        <dbReference type="Proteomes" id="UP001443914"/>
    </source>
</evidence>
<evidence type="ECO:0000256" key="1">
    <source>
        <dbReference type="SAM" id="MobiDB-lite"/>
    </source>
</evidence>
<evidence type="ECO:0000313" key="4">
    <source>
        <dbReference type="EMBL" id="KAK9684111.1"/>
    </source>
</evidence>
<dbReference type="Pfam" id="PF24747">
    <property type="entry name" value="Zn-ribbon_GIR1"/>
    <property type="match status" value="1"/>
</dbReference>
<dbReference type="PANTHER" id="PTHR33177">
    <property type="entry name" value="PUTATIVE-RELATED"/>
    <property type="match status" value="1"/>
</dbReference>
<dbReference type="InterPro" id="IPR055281">
    <property type="entry name" value="GIR1-2/SIED1"/>
</dbReference>
<feature type="region of interest" description="Disordered" evidence="1">
    <location>
        <begin position="128"/>
        <end position="161"/>
    </location>
</feature>
<keyword evidence="5" id="KW-1185">Reference proteome</keyword>
<keyword evidence="2" id="KW-0812">Transmembrane</keyword>
<gene>
    <name evidence="4" type="ORF">RND81_10G187100</name>
</gene>
<feature type="transmembrane region" description="Helical" evidence="2">
    <location>
        <begin position="169"/>
        <end position="191"/>
    </location>
</feature>
<comment type="caution">
    <text evidence="4">The sequence shown here is derived from an EMBL/GenBank/DDBJ whole genome shotgun (WGS) entry which is preliminary data.</text>
</comment>
<feature type="domain" description="GIR1-like zinc ribbon" evidence="3">
    <location>
        <begin position="179"/>
        <end position="208"/>
    </location>
</feature>